<dbReference type="EMBL" id="CAKOGL010000011">
    <property type="protein sequence ID" value="CAH2092263.1"/>
    <property type="molecule type" value="Genomic_DNA"/>
</dbReference>
<sequence>MQALKCFKKLRNNHIFFYIWYLFLNSKITGTAGTRRGGRGRGVSVDRPQPPRAARHSPRRSALKGVTSRLAPIPYLHDNYNIAITAERGAADADGARPRGRAGRSVKAGSGARPRQLVNIMSI</sequence>
<feature type="region of interest" description="Disordered" evidence="1">
    <location>
        <begin position="91"/>
        <end position="111"/>
    </location>
</feature>
<reference evidence="2" key="1">
    <citation type="submission" date="2022-03" db="EMBL/GenBank/DDBJ databases">
        <authorList>
            <person name="Tunstrom K."/>
        </authorList>
    </citation>
    <scope>NUCLEOTIDE SEQUENCE</scope>
</reference>
<proteinExistence type="predicted"/>
<accession>A0AAU9TZ69</accession>
<gene>
    <name evidence="2" type="ORF">EEDITHA_LOCUS8038</name>
</gene>
<protein>
    <submittedName>
        <fullName evidence="2">Uncharacterized protein</fullName>
    </submittedName>
</protein>
<evidence type="ECO:0000313" key="2">
    <source>
        <dbReference type="EMBL" id="CAH2092263.1"/>
    </source>
</evidence>
<dbReference type="Proteomes" id="UP001153954">
    <property type="component" value="Unassembled WGS sequence"/>
</dbReference>
<keyword evidence="3" id="KW-1185">Reference proteome</keyword>
<feature type="compositionally biased region" description="Basic residues" evidence="1">
    <location>
        <begin position="53"/>
        <end position="62"/>
    </location>
</feature>
<evidence type="ECO:0000256" key="1">
    <source>
        <dbReference type="SAM" id="MobiDB-lite"/>
    </source>
</evidence>
<feature type="region of interest" description="Disordered" evidence="1">
    <location>
        <begin position="31"/>
        <end position="63"/>
    </location>
</feature>
<comment type="caution">
    <text evidence="2">The sequence shown here is derived from an EMBL/GenBank/DDBJ whole genome shotgun (WGS) entry which is preliminary data.</text>
</comment>
<organism evidence="2 3">
    <name type="scientific">Euphydryas editha</name>
    <name type="common">Edith's checkerspot</name>
    <dbReference type="NCBI Taxonomy" id="104508"/>
    <lineage>
        <taxon>Eukaryota</taxon>
        <taxon>Metazoa</taxon>
        <taxon>Ecdysozoa</taxon>
        <taxon>Arthropoda</taxon>
        <taxon>Hexapoda</taxon>
        <taxon>Insecta</taxon>
        <taxon>Pterygota</taxon>
        <taxon>Neoptera</taxon>
        <taxon>Endopterygota</taxon>
        <taxon>Lepidoptera</taxon>
        <taxon>Glossata</taxon>
        <taxon>Ditrysia</taxon>
        <taxon>Papilionoidea</taxon>
        <taxon>Nymphalidae</taxon>
        <taxon>Nymphalinae</taxon>
        <taxon>Euphydryas</taxon>
    </lineage>
</organism>
<dbReference type="AlphaFoldDB" id="A0AAU9TZ69"/>
<evidence type="ECO:0000313" key="3">
    <source>
        <dbReference type="Proteomes" id="UP001153954"/>
    </source>
</evidence>
<name>A0AAU9TZ69_EUPED</name>